<dbReference type="PANTHER" id="PTHR19303">
    <property type="entry name" value="TRANSPOSON"/>
    <property type="match status" value="1"/>
</dbReference>
<reference evidence="2 4" key="2">
    <citation type="journal article" date="2013" name="Nature">
        <title>Insights into bilaterian evolution from three spiralian genomes.</title>
        <authorList>
            <person name="Simakov O."/>
            <person name="Marletaz F."/>
            <person name="Cho S.J."/>
            <person name="Edsinger-Gonzales E."/>
            <person name="Havlak P."/>
            <person name="Hellsten U."/>
            <person name="Kuo D.H."/>
            <person name="Larsson T."/>
            <person name="Lv J."/>
            <person name="Arendt D."/>
            <person name="Savage R."/>
            <person name="Osoegawa K."/>
            <person name="de Jong P."/>
            <person name="Grimwood J."/>
            <person name="Chapman J.A."/>
            <person name="Shapiro H."/>
            <person name="Aerts A."/>
            <person name="Otillar R.P."/>
            <person name="Terry A.Y."/>
            <person name="Boore J.L."/>
            <person name="Grigoriev I.V."/>
            <person name="Lindberg D.R."/>
            <person name="Seaver E.C."/>
            <person name="Weisblat D.A."/>
            <person name="Putnam N.H."/>
            <person name="Rokhsar D.S."/>
        </authorList>
    </citation>
    <scope>NUCLEOTIDE SEQUENCE</scope>
</reference>
<dbReference type="EnsemblMetazoa" id="HelroT145916">
    <property type="protein sequence ID" value="HelroP145916"/>
    <property type="gene ID" value="HelroG145916"/>
</dbReference>
<dbReference type="InterPro" id="IPR004875">
    <property type="entry name" value="DDE_SF_endonuclease_dom"/>
</dbReference>
<dbReference type="CTD" id="20196788"/>
<dbReference type="RefSeq" id="XP_009030925.1">
    <property type="nucleotide sequence ID" value="XM_009032677.1"/>
</dbReference>
<gene>
    <name evidence="3" type="primary">20196788</name>
    <name evidence="2" type="ORF">HELRODRAFT_145916</name>
</gene>
<dbReference type="PANTHER" id="PTHR19303:SF74">
    <property type="entry name" value="POGO TRANSPOSABLE ELEMENT WITH KRAB DOMAIN"/>
    <property type="match status" value="1"/>
</dbReference>
<proteinExistence type="predicted"/>
<evidence type="ECO:0000259" key="1">
    <source>
        <dbReference type="Pfam" id="PF03184"/>
    </source>
</evidence>
<dbReference type="OrthoDB" id="6277218at2759"/>
<dbReference type="EMBL" id="KB097736">
    <property type="protein sequence ID" value="ESN90941.1"/>
    <property type="molecule type" value="Genomic_DNA"/>
</dbReference>
<accession>T1EJN8</accession>
<dbReference type="HOGENOM" id="CLU_013929_2_4_1"/>
<feature type="domain" description="DDE-1" evidence="1">
    <location>
        <begin position="2"/>
        <end position="122"/>
    </location>
</feature>
<dbReference type="AlphaFoldDB" id="T1EJN8"/>
<dbReference type="KEGG" id="hro:HELRODRAFT_145916"/>
<evidence type="ECO:0000313" key="3">
    <source>
        <dbReference type="EnsemblMetazoa" id="HelroP145916"/>
    </source>
</evidence>
<evidence type="ECO:0000313" key="2">
    <source>
        <dbReference type="EMBL" id="ESN90941.1"/>
    </source>
</evidence>
<sequence length="134" mass="14957">SGWMVESTFKKWFEHFCTYAKPSKAAPALLIMDNHESHLSIDFIDMASKNGVILLTIPPHTSHKLQPLDVSVYGPFKRHFNREIDSWLVSHPGKTVSIYDLAEISGQAWSKASTPANILSGFSSSGINPFRPDK</sequence>
<protein>
    <recommendedName>
        <fullName evidence="1">DDE-1 domain-containing protein</fullName>
    </recommendedName>
</protein>
<name>T1EJN8_HELRO</name>
<dbReference type="eggNOG" id="KOG3105">
    <property type="taxonomic scope" value="Eukaryota"/>
</dbReference>
<keyword evidence="4" id="KW-1185">Reference proteome</keyword>
<organism evidence="3 4">
    <name type="scientific">Helobdella robusta</name>
    <name type="common">Californian leech</name>
    <dbReference type="NCBI Taxonomy" id="6412"/>
    <lineage>
        <taxon>Eukaryota</taxon>
        <taxon>Metazoa</taxon>
        <taxon>Spiralia</taxon>
        <taxon>Lophotrochozoa</taxon>
        <taxon>Annelida</taxon>
        <taxon>Clitellata</taxon>
        <taxon>Hirudinea</taxon>
        <taxon>Rhynchobdellida</taxon>
        <taxon>Glossiphoniidae</taxon>
        <taxon>Helobdella</taxon>
    </lineage>
</organism>
<dbReference type="Pfam" id="PF03184">
    <property type="entry name" value="DDE_1"/>
    <property type="match status" value="1"/>
</dbReference>
<reference evidence="3" key="3">
    <citation type="submission" date="2015-06" db="UniProtKB">
        <authorList>
            <consortium name="EnsemblMetazoa"/>
        </authorList>
    </citation>
    <scope>IDENTIFICATION</scope>
</reference>
<reference evidence="4" key="1">
    <citation type="submission" date="2012-12" db="EMBL/GenBank/DDBJ databases">
        <authorList>
            <person name="Hellsten U."/>
            <person name="Grimwood J."/>
            <person name="Chapman J.A."/>
            <person name="Shapiro H."/>
            <person name="Aerts A."/>
            <person name="Otillar R.P."/>
            <person name="Terry A.Y."/>
            <person name="Boore J.L."/>
            <person name="Simakov O."/>
            <person name="Marletaz F."/>
            <person name="Cho S.-J."/>
            <person name="Edsinger-Gonzales E."/>
            <person name="Havlak P."/>
            <person name="Kuo D.-H."/>
            <person name="Larsson T."/>
            <person name="Lv J."/>
            <person name="Arendt D."/>
            <person name="Savage R."/>
            <person name="Osoegawa K."/>
            <person name="de Jong P."/>
            <person name="Lindberg D.R."/>
            <person name="Seaver E.C."/>
            <person name="Weisblat D.A."/>
            <person name="Putnam N.H."/>
            <person name="Grigoriev I.V."/>
            <person name="Rokhsar D.S."/>
        </authorList>
    </citation>
    <scope>NUCLEOTIDE SEQUENCE</scope>
</reference>
<dbReference type="OMA" id="HETHAIC"/>
<evidence type="ECO:0000313" key="4">
    <source>
        <dbReference type="Proteomes" id="UP000015101"/>
    </source>
</evidence>
<dbReference type="EMBL" id="AMQM01008185">
    <property type="status" value="NOT_ANNOTATED_CDS"/>
    <property type="molecule type" value="Genomic_DNA"/>
</dbReference>
<dbReference type="InterPro" id="IPR050863">
    <property type="entry name" value="CenT-Element_Derived"/>
</dbReference>
<dbReference type="GeneID" id="20196788"/>
<dbReference type="InParanoid" id="T1EJN8"/>
<dbReference type="Proteomes" id="UP000015101">
    <property type="component" value="Unassembled WGS sequence"/>
</dbReference>
<dbReference type="GO" id="GO:0003676">
    <property type="term" value="F:nucleic acid binding"/>
    <property type="evidence" value="ECO:0007669"/>
    <property type="project" value="InterPro"/>
</dbReference>